<dbReference type="HOGENOM" id="CLU_2620561_0_0_11"/>
<accession>A0A061AAF8</accession>
<reference evidence="2" key="1">
    <citation type="submission" date="2014-05" db="EMBL/GenBank/DDBJ databases">
        <authorList>
            <person name="Horn Fabian"/>
        </authorList>
    </citation>
    <scope>NUCLEOTIDE SEQUENCE</scope>
</reference>
<evidence type="ECO:0000256" key="1">
    <source>
        <dbReference type="SAM" id="MobiDB-lite"/>
    </source>
</evidence>
<proteinExistence type="predicted"/>
<dbReference type="AlphaFoldDB" id="A0A061AAF8"/>
<protein>
    <submittedName>
        <fullName evidence="2">Uncharacterized protein</fullName>
    </submittedName>
</protein>
<feature type="region of interest" description="Disordered" evidence="1">
    <location>
        <begin position="1"/>
        <end position="28"/>
    </location>
</feature>
<organism evidence="2">
    <name type="scientific">Streptomyces iranensis</name>
    <dbReference type="NCBI Taxonomy" id="576784"/>
    <lineage>
        <taxon>Bacteria</taxon>
        <taxon>Bacillati</taxon>
        <taxon>Actinomycetota</taxon>
        <taxon>Actinomycetes</taxon>
        <taxon>Kitasatosporales</taxon>
        <taxon>Streptomycetaceae</taxon>
        <taxon>Streptomyces</taxon>
        <taxon>Streptomyces violaceusniger group</taxon>
    </lineage>
</organism>
<gene>
    <name evidence="2" type="ORF">SIRAN8859</name>
</gene>
<sequence length="78" mass="8031">MCDAGAVAALSVPGPDDDEAAADEGPLRPVSDAAAVPAAPTPMALPKVRLSIICEPEPFLSVSAERAHLRPTEFPEQP</sequence>
<evidence type="ECO:0000313" key="2">
    <source>
        <dbReference type="EMBL" id="CDR15986.1"/>
    </source>
</evidence>
<dbReference type="EMBL" id="LK022848">
    <property type="protein sequence ID" value="CDR15986.1"/>
    <property type="molecule type" value="Genomic_DNA"/>
</dbReference>
<name>A0A061AAF8_9ACTN</name>